<feature type="transmembrane region" description="Helical" evidence="17">
    <location>
        <begin position="81"/>
        <end position="98"/>
    </location>
</feature>
<reference evidence="18 19" key="1">
    <citation type="submission" date="2012-01" db="EMBL/GenBank/DDBJ databases">
        <title>Complete sequence of chromosome of Clostridium pasteurianum BC1.</title>
        <authorList>
            <consortium name="US DOE Joint Genome Institute"/>
            <person name="Lucas S."/>
            <person name="Han J."/>
            <person name="Lapidus A."/>
            <person name="Cheng J.-F."/>
            <person name="Goodwin L."/>
            <person name="Pitluck S."/>
            <person name="Peters L."/>
            <person name="Mikhailova N."/>
            <person name="Teshima H."/>
            <person name="Detter J.C."/>
            <person name="Han C."/>
            <person name="Tapia R."/>
            <person name="Land M."/>
            <person name="Hauser L."/>
            <person name="Kyrpides N."/>
            <person name="Ivanova N."/>
            <person name="Pagani I."/>
            <person name="Dunn J."/>
            <person name="Taghavi S."/>
            <person name="Francis A."/>
            <person name="van der Lelie D."/>
            <person name="Woyke T."/>
        </authorList>
    </citation>
    <scope>NUCLEOTIDE SEQUENCE [LARGE SCALE GENOMIC DNA]</scope>
    <source>
        <strain evidence="18 19">BC1</strain>
    </source>
</reference>
<dbReference type="PANTHER" id="PTHR30622:SF4">
    <property type="entry name" value="UNDECAPRENYL-DIPHOSPHATASE"/>
    <property type="match status" value="1"/>
</dbReference>
<dbReference type="STRING" id="86416.Clopa_2124"/>
<dbReference type="GO" id="GO:0005886">
    <property type="term" value="C:plasma membrane"/>
    <property type="evidence" value="ECO:0007669"/>
    <property type="project" value="UniProtKB-SubCell"/>
</dbReference>
<dbReference type="AlphaFoldDB" id="R4K362"/>
<evidence type="ECO:0000256" key="4">
    <source>
        <dbReference type="ARBA" id="ARBA00021581"/>
    </source>
</evidence>
<dbReference type="eggNOG" id="COG1968">
    <property type="taxonomic scope" value="Bacteria"/>
</dbReference>
<keyword evidence="5 17" id="KW-1003">Cell membrane</keyword>
<accession>R4K362</accession>
<gene>
    <name evidence="17" type="primary">uppP</name>
    <name evidence="18" type="ORF">Clopa_2124</name>
</gene>
<evidence type="ECO:0000256" key="13">
    <source>
        <dbReference type="ARBA" id="ARBA00023316"/>
    </source>
</evidence>
<evidence type="ECO:0000256" key="9">
    <source>
        <dbReference type="ARBA" id="ARBA00022984"/>
    </source>
</evidence>
<dbReference type="Pfam" id="PF02673">
    <property type="entry name" value="BacA"/>
    <property type="match status" value="1"/>
</dbReference>
<feature type="transmembrane region" description="Helical" evidence="17">
    <location>
        <begin position="110"/>
        <end position="127"/>
    </location>
</feature>
<dbReference type="GO" id="GO:0008360">
    <property type="term" value="P:regulation of cell shape"/>
    <property type="evidence" value="ECO:0007669"/>
    <property type="project" value="UniProtKB-KW"/>
</dbReference>
<evidence type="ECO:0000256" key="1">
    <source>
        <dbReference type="ARBA" id="ARBA00004651"/>
    </source>
</evidence>
<keyword evidence="13 17" id="KW-0961">Cell wall biogenesis/degradation</keyword>
<keyword evidence="19" id="KW-1185">Reference proteome</keyword>
<evidence type="ECO:0000256" key="15">
    <source>
        <dbReference type="ARBA" id="ARBA00032932"/>
    </source>
</evidence>
<evidence type="ECO:0000256" key="10">
    <source>
        <dbReference type="ARBA" id="ARBA00022989"/>
    </source>
</evidence>
<feature type="transmembrane region" description="Helical" evidence="17">
    <location>
        <begin position="211"/>
        <end position="233"/>
    </location>
</feature>
<dbReference type="GO" id="GO:0071555">
    <property type="term" value="P:cell wall organization"/>
    <property type="evidence" value="ECO:0007669"/>
    <property type="project" value="UniProtKB-KW"/>
</dbReference>
<feature type="transmembrane region" description="Helical" evidence="17">
    <location>
        <begin position="40"/>
        <end position="60"/>
    </location>
</feature>
<evidence type="ECO:0000256" key="11">
    <source>
        <dbReference type="ARBA" id="ARBA00023136"/>
    </source>
</evidence>
<comment type="miscellaneous">
    <text evidence="17">Bacitracin is thought to be involved in the inhibition of peptidoglycan synthesis by sequestering undecaprenyl diphosphate, thereby reducing the pool of lipid carrier available.</text>
</comment>
<keyword evidence="8 17" id="KW-0133">Cell shape</keyword>
<comment type="subcellular location">
    <subcellularLocation>
        <location evidence="1 17">Cell membrane</location>
        <topology evidence="1 17">Multi-pass membrane protein</topology>
    </subcellularLocation>
</comment>
<dbReference type="EC" id="3.6.1.27" evidence="3 17"/>
<evidence type="ECO:0000313" key="19">
    <source>
        <dbReference type="Proteomes" id="UP000013523"/>
    </source>
</evidence>
<keyword evidence="10 17" id="KW-1133">Transmembrane helix</keyword>
<dbReference type="GO" id="GO:0046677">
    <property type="term" value="P:response to antibiotic"/>
    <property type="evidence" value="ECO:0007669"/>
    <property type="project" value="UniProtKB-UniRule"/>
</dbReference>
<evidence type="ECO:0000256" key="3">
    <source>
        <dbReference type="ARBA" id="ARBA00012374"/>
    </source>
</evidence>
<proteinExistence type="inferred from homology"/>
<dbReference type="EMBL" id="CP003261">
    <property type="protein sequence ID" value="AGK97003.1"/>
    <property type="molecule type" value="Genomic_DNA"/>
</dbReference>
<evidence type="ECO:0000256" key="17">
    <source>
        <dbReference type="HAMAP-Rule" id="MF_01006"/>
    </source>
</evidence>
<keyword evidence="9 17" id="KW-0573">Peptidoglycan synthesis</keyword>
<dbReference type="Proteomes" id="UP000013523">
    <property type="component" value="Chromosome"/>
</dbReference>
<evidence type="ECO:0000256" key="16">
    <source>
        <dbReference type="ARBA" id="ARBA00047594"/>
    </source>
</evidence>
<dbReference type="InterPro" id="IPR003824">
    <property type="entry name" value="UppP"/>
</dbReference>
<dbReference type="GO" id="GO:0050380">
    <property type="term" value="F:undecaprenyl-diphosphatase activity"/>
    <property type="evidence" value="ECO:0007669"/>
    <property type="project" value="UniProtKB-UniRule"/>
</dbReference>
<dbReference type="PANTHER" id="PTHR30622">
    <property type="entry name" value="UNDECAPRENYL-DIPHOSPHATASE"/>
    <property type="match status" value="1"/>
</dbReference>
<keyword evidence="7 17" id="KW-0378">Hydrolase</keyword>
<dbReference type="HAMAP" id="MF_01006">
    <property type="entry name" value="Undec_diphosphatase"/>
    <property type="match status" value="1"/>
</dbReference>
<keyword evidence="12 17" id="KW-0046">Antibiotic resistance</keyword>
<comment type="catalytic activity">
    <reaction evidence="16 17">
        <text>di-trans,octa-cis-undecaprenyl diphosphate + H2O = di-trans,octa-cis-undecaprenyl phosphate + phosphate + H(+)</text>
        <dbReference type="Rhea" id="RHEA:28094"/>
        <dbReference type="ChEBI" id="CHEBI:15377"/>
        <dbReference type="ChEBI" id="CHEBI:15378"/>
        <dbReference type="ChEBI" id="CHEBI:43474"/>
        <dbReference type="ChEBI" id="CHEBI:58405"/>
        <dbReference type="ChEBI" id="CHEBI:60392"/>
        <dbReference type="EC" id="3.6.1.27"/>
    </reaction>
</comment>
<evidence type="ECO:0000256" key="7">
    <source>
        <dbReference type="ARBA" id="ARBA00022801"/>
    </source>
</evidence>
<evidence type="ECO:0000256" key="5">
    <source>
        <dbReference type="ARBA" id="ARBA00022475"/>
    </source>
</evidence>
<evidence type="ECO:0000256" key="14">
    <source>
        <dbReference type="ARBA" id="ARBA00032707"/>
    </source>
</evidence>
<dbReference type="RefSeq" id="WP_015615311.1">
    <property type="nucleotide sequence ID" value="NC_021182.1"/>
</dbReference>
<feature type="transmembrane region" description="Helical" evidence="17">
    <location>
        <begin position="239"/>
        <end position="259"/>
    </location>
</feature>
<protein>
    <recommendedName>
        <fullName evidence="4 17">Undecaprenyl-diphosphatase</fullName>
        <ecNumber evidence="3 17">3.6.1.27</ecNumber>
    </recommendedName>
    <alternativeName>
        <fullName evidence="15 17">Bacitracin resistance protein</fullName>
    </alternativeName>
    <alternativeName>
        <fullName evidence="14 17">Undecaprenyl pyrophosphate phosphatase</fullName>
    </alternativeName>
</protein>
<keyword evidence="6 17" id="KW-0812">Transmembrane</keyword>
<feature type="transmembrane region" description="Helical" evidence="17">
    <location>
        <begin position="179"/>
        <end position="199"/>
    </location>
</feature>
<dbReference type="KEGG" id="cpas:Clopa_2124"/>
<evidence type="ECO:0000256" key="6">
    <source>
        <dbReference type="ARBA" id="ARBA00022692"/>
    </source>
</evidence>
<dbReference type="NCBIfam" id="TIGR00753">
    <property type="entry name" value="undec_PP_bacA"/>
    <property type="match status" value="1"/>
</dbReference>
<dbReference type="PATRIC" id="fig|86416.3.peg.2098"/>
<dbReference type="HOGENOM" id="CLU_060296_1_0_9"/>
<evidence type="ECO:0000313" key="18">
    <source>
        <dbReference type="EMBL" id="AGK97003.1"/>
    </source>
</evidence>
<dbReference type="GO" id="GO:0009252">
    <property type="term" value="P:peptidoglycan biosynthetic process"/>
    <property type="evidence" value="ECO:0007669"/>
    <property type="project" value="UniProtKB-KW"/>
</dbReference>
<evidence type="ECO:0000256" key="12">
    <source>
        <dbReference type="ARBA" id="ARBA00023251"/>
    </source>
</evidence>
<comment type="similarity">
    <text evidence="2 17">Belongs to the UppP family.</text>
</comment>
<evidence type="ECO:0000256" key="2">
    <source>
        <dbReference type="ARBA" id="ARBA00010621"/>
    </source>
</evidence>
<name>R4K362_CLOPA</name>
<sequence>MSIFQAIVYGIVQGIGEFLPISSTAHLILVPWFFGWGDPGVAFDVALHLGTALAVILFFWKDWISLISSGFTKPKSENGKLFWLIIAATIPGGIFGVFLDNYMQNFRNPALIGIMLIIMGIVLYYADKIGSKEIEMEKIGLKRSLIVGFSQVLAVVPGVSRSGITMSAGRFMGIERESIAKFTFLLSSPIILGDALYHLKKMGNIPIDKGSFIVAVLTSAIVGALAIKFLLNYLKNKGFAIFSIYRFILGAVVIAVYFIKH</sequence>
<comment type="function">
    <text evidence="17">Catalyzes the dephosphorylation of undecaprenyl diphosphate (UPP). Confers resistance to bacitracin.</text>
</comment>
<organism evidence="18 19">
    <name type="scientific">Clostridium pasteurianum BC1</name>
    <dbReference type="NCBI Taxonomy" id="86416"/>
    <lineage>
        <taxon>Bacteria</taxon>
        <taxon>Bacillati</taxon>
        <taxon>Bacillota</taxon>
        <taxon>Clostridia</taxon>
        <taxon>Eubacteriales</taxon>
        <taxon>Clostridiaceae</taxon>
        <taxon>Clostridium</taxon>
    </lineage>
</organism>
<feature type="transmembrane region" description="Helical" evidence="17">
    <location>
        <begin position="7"/>
        <end position="34"/>
    </location>
</feature>
<evidence type="ECO:0000256" key="8">
    <source>
        <dbReference type="ARBA" id="ARBA00022960"/>
    </source>
</evidence>
<dbReference type="OrthoDB" id="9808289at2"/>
<keyword evidence="11 17" id="KW-0472">Membrane</keyword>